<feature type="transmembrane region" description="Helical" evidence="1">
    <location>
        <begin position="184"/>
        <end position="207"/>
    </location>
</feature>
<dbReference type="GO" id="GO:0016787">
    <property type="term" value="F:hydrolase activity"/>
    <property type="evidence" value="ECO:0007669"/>
    <property type="project" value="UniProtKB-KW"/>
</dbReference>
<protein>
    <submittedName>
        <fullName evidence="3">CPBP family intramembrane glutamic endopeptidase</fullName>
        <ecNumber evidence="3">3.4.-.-</ecNumber>
    </submittedName>
</protein>
<keyword evidence="1" id="KW-0812">Transmembrane</keyword>
<feature type="transmembrane region" description="Helical" evidence="1">
    <location>
        <begin position="59"/>
        <end position="80"/>
    </location>
</feature>
<keyword evidence="1" id="KW-0472">Membrane</keyword>
<feature type="transmembrane region" description="Helical" evidence="1">
    <location>
        <begin position="92"/>
        <end position="112"/>
    </location>
</feature>
<dbReference type="Pfam" id="PF02517">
    <property type="entry name" value="Rce1-like"/>
    <property type="match status" value="1"/>
</dbReference>
<keyword evidence="4" id="KW-1185">Reference proteome</keyword>
<dbReference type="RefSeq" id="WP_377178456.1">
    <property type="nucleotide sequence ID" value="NZ_JBHUJB010000054.1"/>
</dbReference>
<reference evidence="4" key="1">
    <citation type="journal article" date="2019" name="Int. J. Syst. Evol. Microbiol.">
        <title>The Global Catalogue of Microorganisms (GCM) 10K type strain sequencing project: providing services to taxonomists for standard genome sequencing and annotation.</title>
        <authorList>
            <consortium name="The Broad Institute Genomics Platform"/>
            <consortium name="The Broad Institute Genome Sequencing Center for Infectious Disease"/>
            <person name="Wu L."/>
            <person name="Ma J."/>
        </authorList>
    </citation>
    <scope>NUCLEOTIDE SEQUENCE [LARGE SCALE GENOMIC DNA]</scope>
    <source>
        <strain evidence="4">CCUG 57942</strain>
    </source>
</reference>
<organism evidence="3 4">
    <name type="scientific">Rubritalea tangerina</name>
    <dbReference type="NCBI Taxonomy" id="430798"/>
    <lineage>
        <taxon>Bacteria</taxon>
        <taxon>Pseudomonadati</taxon>
        <taxon>Verrucomicrobiota</taxon>
        <taxon>Verrucomicrobiia</taxon>
        <taxon>Verrucomicrobiales</taxon>
        <taxon>Rubritaleaceae</taxon>
        <taxon>Rubritalea</taxon>
    </lineage>
</organism>
<keyword evidence="3" id="KW-0378">Hydrolase</keyword>
<dbReference type="EMBL" id="JBHUJB010000054">
    <property type="protein sequence ID" value="MFD2159829.1"/>
    <property type="molecule type" value="Genomic_DNA"/>
</dbReference>
<dbReference type="InterPro" id="IPR003675">
    <property type="entry name" value="Rce1/LyrA-like_dom"/>
</dbReference>
<comment type="caution">
    <text evidence="3">The sequence shown here is derived from an EMBL/GenBank/DDBJ whole genome shotgun (WGS) entry which is preliminary data.</text>
</comment>
<feature type="transmembrane region" description="Helical" evidence="1">
    <location>
        <begin position="20"/>
        <end position="38"/>
    </location>
</feature>
<dbReference type="PANTHER" id="PTHR36435">
    <property type="entry name" value="SLR1288 PROTEIN"/>
    <property type="match status" value="1"/>
</dbReference>
<gene>
    <name evidence="3" type="ORF">ACFSW8_13055</name>
</gene>
<name>A0ABW4ZCT8_9BACT</name>
<evidence type="ECO:0000259" key="2">
    <source>
        <dbReference type="Pfam" id="PF02517"/>
    </source>
</evidence>
<proteinExistence type="predicted"/>
<feature type="domain" description="CAAX prenyl protease 2/Lysostaphin resistance protein A-like" evidence="2">
    <location>
        <begin position="183"/>
        <end position="270"/>
    </location>
</feature>
<evidence type="ECO:0000313" key="3">
    <source>
        <dbReference type="EMBL" id="MFD2159829.1"/>
    </source>
</evidence>
<dbReference type="InterPro" id="IPR052710">
    <property type="entry name" value="CAAX_protease"/>
</dbReference>
<keyword evidence="1" id="KW-1133">Transmembrane helix</keyword>
<dbReference type="Proteomes" id="UP001597389">
    <property type="component" value="Unassembled WGS sequence"/>
</dbReference>
<feature type="transmembrane region" description="Helical" evidence="1">
    <location>
        <begin position="132"/>
        <end position="155"/>
    </location>
</feature>
<sequence length="283" mass="30815">MTPLVTLTPGAYGHSILQDVALICVLAAVMAGIIHSWLRSAIPSLQWNQIGKVDTSLFGPLDILGCILVTLPFTVTLAMPHVDPSMTELSPLSMLINFGILIMMAAIVLGLFTARDRYPDGLGLQPKHPAQVIAWAAAAYILIYIISIILGQAGLEQWLSERLGEKQNQHIVNEMLNTQSGEKLLIIILGACVIAPVAEEIIFRGYLYPVIKRFSEPTIAAITSGILFGAIHGQIWALIPLSIFGILLAILYEKSGSIWAPILCHAMFNSINIFFMLTMGDQL</sequence>
<evidence type="ECO:0000313" key="4">
    <source>
        <dbReference type="Proteomes" id="UP001597389"/>
    </source>
</evidence>
<dbReference type="EC" id="3.4.-.-" evidence="3"/>
<feature type="transmembrane region" description="Helical" evidence="1">
    <location>
        <begin position="219"/>
        <end position="252"/>
    </location>
</feature>
<feature type="transmembrane region" description="Helical" evidence="1">
    <location>
        <begin position="258"/>
        <end position="277"/>
    </location>
</feature>
<dbReference type="PANTHER" id="PTHR36435:SF1">
    <property type="entry name" value="CAAX AMINO TERMINAL PROTEASE FAMILY PROTEIN"/>
    <property type="match status" value="1"/>
</dbReference>
<evidence type="ECO:0000256" key="1">
    <source>
        <dbReference type="SAM" id="Phobius"/>
    </source>
</evidence>
<accession>A0ABW4ZCT8</accession>